<dbReference type="InterPro" id="IPR011604">
    <property type="entry name" value="PDDEXK-like_dom_sf"/>
</dbReference>
<proteinExistence type="predicted"/>
<protein>
    <recommendedName>
        <fullName evidence="3">YqaJ viral recombinase family protein</fullName>
    </recommendedName>
</protein>
<dbReference type="EMBL" id="CP025299">
    <property type="protein sequence ID" value="AUG28785.1"/>
    <property type="molecule type" value="Genomic_DNA"/>
</dbReference>
<reference evidence="1 2" key="1">
    <citation type="submission" date="2017-12" db="EMBL/GenBank/DDBJ databases">
        <title>Isolation and characterization of estrogens degradatiion strain Microbacterium hominis SJTG1.</title>
        <authorList>
            <person name="Xiong W."/>
            <person name="Yin C."/>
            <person name="Zheng D."/>
            <person name="Liang R."/>
        </authorList>
    </citation>
    <scope>NUCLEOTIDE SEQUENCE [LARGE SCALE GENOMIC DNA]</scope>
    <source>
        <strain evidence="1 2">SJTG1</strain>
    </source>
</reference>
<evidence type="ECO:0000313" key="2">
    <source>
        <dbReference type="Proteomes" id="UP000233276"/>
    </source>
</evidence>
<dbReference type="KEGG" id="mhos:CXR34_04380"/>
<accession>A0A2K9D537</accession>
<evidence type="ECO:0000313" key="1">
    <source>
        <dbReference type="EMBL" id="AUG28785.1"/>
    </source>
</evidence>
<dbReference type="InterPro" id="IPR011335">
    <property type="entry name" value="Restrct_endonuc-II-like"/>
</dbReference>
<organism evidence="1 2">
    <name type="scientific">Microbacterium hominis</name>
    <dbReference type="NCBI Taxonomy" id="162426"/>
    <lineage>
        <taxon>Bacteria</taxon>
        <taxon>Bacillati</taxon>
        <taxon>Actinomycetota</taxon>
        <taxon>Actinomycetes</taxon>
        <taxon>Micrococcales</taxon>
        <taxon>Microbacteriaceae</taxon>
        <taxon>Microbacterium</taxon>
    </lineage>
</organism>
<gene>
    <name evidence="1" type="ORF">CXR34_04380</name>
</gene>
<dbReference type="Gene3D" id="3.90.320.10">
    <property type="match status" value="1"/>
</dbReference>
<sequence length="208" mass="23126">MADSADRESWLAVHDKVIGSSTAGKFAKPGSVETYVRQILEPRTFSGNESTRSGNDWEPALLTAVGAEPNTLFVHHPDNERFATTVDGARWHPPLPSEIRAGQRDDVLFITEVKTKHNKVVTDPTPYEIRQAAWHLFCIPEAAQLEWAWGEVVTDPSSPVGWRLRRPIQSIILRRDDPRIVAATNLIVPIAHAVLVALTAAQTQRVPF</sequence>
<dbReference type="AlphaFoldDB" id="A0A2K9D537"/>
<dbReference type="Proteomes" id="UP000233276">
    <property type="component" value="Chromosome"/>
</dbReference>
<dbReference type="SUPFAM" id="SSF52980">
    <property type="entry name" value="Restriction endonuclease-like"/>
    <property type="match status" value="1"/>
</dbReference>
<name>A0A2K9D537_9MICO</name>
<evidence type="ECO:0008006" key="3">
    <source>
        <dbReference type="Google" id="ProtNLM"/>
    </source>
</evidence>